<gene>
    <name evidence="2" type="ORF">BLX24_16990</name>
</gene>
<comment type="caution">
    <text evidence="2">The sequence shown here is derived from an EMBL/GenBank/DDBJ whole genome shotgun (WGS) entry which is preliminary data.</text>
</comment>
<keyword evidence="1" id="KW-0812">Transmembrane</keyword>
<keyword evidence="1" id="KW-1133">Transmembrane helix</keyword>
<evidence type="ECO:0000313" key="2">
    <source>
        <dbReference type="EMBL" id="OIN57797.1"/>
    </source>
</evidence>
<evidence type="ECO:0000313" key="3">
    <source>
        <dbReference type="Proteomes" id="UP000181790"/>
    </source>
</evidence>
<dbReference type="SUPFAM" id="SSF53756">
    <property type="entry name" value="UDP-Glycosyltransferase/glycogen phosphorylase"/>
    <property type="match status" value="1"/>
</dbReference>
<dbReference type="RefSeq" id="WP_071504385.1">
    <property type="nucleotide sequence ID" value="NZ_MORL01000009.1"/>
</dbReference>
<dbReference type="AlphaFoldDB" id="A0A1S2VGA8"/>
<name>A0A1S2VGA8_9BACT</name>
<dbReference type="Gene3D" id="3.40.50.2000">
    <property type="entry name" value="Glycogen Phosphorylase B"/>
    <property type="match status" value="1"/>
</dbReference>
<dbReference type="EMBL" id="MORL01000009">
    <property type="protein sequence ID" value="OIN57797.1"/>
    <property type="molecule type" value="Genomic_DNA"/>
</dbReference>
<keyword evidence="1" id="KW-0472">Membrane</keyword>
<protein>
    <recommendedName>
        <fullName evidence="4">Glycosyl transferase family 1 domain-containing protein</fullName>
    </recommendedName>
</protein>
<feature type="transmembrane region" description="Helical" evidence="1">
    <location>
        <begin position="64"/>
        <end position="85"/>
    </location>
</feature>
<accession>A0A1S2VGA8</accession>
<organism evidence="2 3">
    <name type="scientific">Arsenicibacter rosenii</name>
    <dbReference type="NCBI Taxonomy" id="1750698"/>
    <lineage>
        <taxon>Bacteria</taxon>
        <taxon>Pseudomonadati</taxon>
        <taxon>Bacteroidota</taxon>
        <taxon>Cytophagia</taxon>
        <taxon>Cytophagales</taxon>
        <taxon>Spirosomataceae</taxon>
        <taxon>Arsenicibacter</taxon>
    </lineage>
</organism>
<dbReference type="Proteomes" id="UP000181790">
    <property type="component" value="Unassembled WGS sequence"/>
</dbReference>
<evidence type="ECO:0000256" key="1">
    <source>
        <dbReference type="SAM" id="Phobius"/>
    </source>
</evidence>
<keyword evidence="3" id="KW-1185">Reference proteome</keyword>
<sequence length="343" mass="39349">MNYFISPTLGVPPVLVTTLRELDFRIMLLQQGERNPIKSKVGLGLDFIRDSWYLFRQRRALQQAGVIVVNSYVALSVLLLHRLGLIRYRKLIYFGFFLHAPRYFPLFRMLFRMLLTEQDMIQVFSQHELMLYQQKLGLKKSRLVYAPLPYQPEKKPVATPLTGRLPKAYFFAGGYTNRDYAALIQAFAHRTEQLVICGSSLNHDLPAGKTYANITVFRDLPRKAFKELVAHAQACLLPVKDDTGAAGQSFVLEAMAFQKVVIATQTHVLTELIDQNQTGFLLADMRIELPLLLRQLQTGEFDLVQMGREAHNKLIRDYSDEAFAHALAQVIRPCLEKQTYQKQ</sequence>
<proteinExistence type="predicted"/>
<dbReference type="Pfam" id="PF13692">
    <property type="entry name" value="Glyco_trans_1_4"/>
    <property type="match status" value="1"/>
</dbReference>
<dbReference type="OrthoDB" id="834818at2"/>
<evidence type="ECO:0008006" key="4">
    <source>
        <dbReference type="Google" id="ProtNLM"/>
    </source>
</evidence>
<reference evidence="2 3" key="1">
    <citation type="submission" date="2016-10" db="EMBL/GenBank/DDBJ databases">
        <title>Arsenicibacter rosenii gen. nov., sp. nov., an efficient arsenic-methylating bacterium isolated from an arsenic-contaminated paddy soil.</title>
        <authorList>
            <person name="Huang K."/>
        </authorList>
    </citation>
    <scope>NUCLEOTIDE SEQUENCE [LARGE SCALE GENOMIC DNA]</scope>
    <source>
        <strain evidence="2 3">SM-1</strain>
    </source>
</reference>